<proteinExistence type="predicted"/>
<dbReference type="Proteomes" id="UP000284395">
    <property type="component" value="Unassembled WGS sequence"/>
</dbReference>
<keyword evidence="1" id="KW-0732">Signal</keyword>
<dbReference type="OrthoDB" id="7497953at2"/>
<feature type="domain" description="TraK C-terminal" evidence="3">
    <location>
        <begin position="136"/>
        <end position="237"/>
    </location>
</feature>
<feature type="chain" id="PRO_5019302800" evidence="1">
    <location>
        <begin position="23"/>
        <end position="244"/>
    </location>
</feature>
<dbReference type="RefSeq" id="WP_120325853.1">
    <property type="nucleotide sequence ID" value="NZ_RAPF01000012.1"/>
</dbReference>
<dbReference type="InterPro" id="IPR010563">
    <property type="entry name" value="TraK_N"/>
</dbReference>
<dbReference type="InterPro" id="IPR055397">
    <property type="entry name" value="TraK_C"/>
</dbReference>
<evidence type="ECO:0000259" key="2">
    <source>
        <dbReference type="Pfam" id="PF06586"/>
    </source>
</evidence>
<dbReference type="Pfam" id="PF23536">
    <property type="entry name" value="TraK_C"/>
    <property type="match status" value="1"/>
</dbReference>
<feature type="signal peptide" evidence="1">
    <location>
        <begin position="1"/>
        <end position="22"/>
    </location>
</feature>
<organism evidence="4 5">
    <name type="scientific">Altericroceibacterium spongiae</name>
    <dbReference type="NCBI Taxonomy" id="2320269"/>
    <lineage>
        <taxon>Bacteria</taxon>
        <taxon>Pseudomonadati</taxon>
        <taxon>Pseudomonadota</taxon>
        <taxon>Alphaproteobacteria</taxon>
        <taxon>Sphingomonadales</taxon>
        <taxon>Erythrobacteraceae</taxon>
        <taxon>Altericroceibacterium</taxon>
    </lineage>
</organism>
<sequence>MNVPFRLTIGLIAMVVSSASYADQTIDAVDNGEVKCVASKDDLTRFSLEGDQFAAVSKVSANNPSQDFDVVNEPTRGDIYVSVPASYTRPAISFFGTTSKGYVYKFVCAVSATGAEQVFIKNKMEVARPKEHLAIAPQLPLKDQAADLIKAMFAQRVVDGYDIVDELRAPVNVGNLKVQLVSEYRGLVLDGKVLRVTNTGEDPVTLEDRLLVPEGAVAVAISNNQLAKGQTTGAYVVVPGGEFQ</sequence>
<dbReference type="EMBL" id="RAPF01000012">
    <property type="protein sequence ID" value="RKF17700.1"/>
    <property type="molecule type" value="Genomic_DNA"/>
</dbReference>
<name>A0A420EAL1_9SPHN</name>
<protein>
    <submittedName>
        <fullName evidence="4">Conjugal transfer protein TraK</fullName>
    </submittedName>
</protein>
<evidence type="ECO:0000256" key="1">
    <source>
        <dbReference type="SAM" id="SignalP"/>
    </source>
</evidence>
<keyword evidence="5" id="KW-1185">Reference proteome</keyword>
<reference evidence="4 5" key="1">
    <citation type="submission" date="2018-09" db="EMBL/GenBank/DDBJ databases">
        <title>Altererythrobacter spongiae sp. nov., isolated from a marine sponge.</title>
        <authorList>
            <person name="Zhuang L."/>
            <person name="Luo L."/>
        </authorList>
    </citation>
    <scope>NUCLEOTIDE SEQUENCE [LARGE SCALE GENOMIC DNA]</scope>
    <source>
        <strain evidence="4 5">HN-Y73</strain>
    </source>
</reference>
<gene>
    <name evidence="4" type="ORF">D6851_15685</name>
</gene>
<dbReference type="AlphaFoldDB" id="A0A420EAL1"/>
<evidence type="ECO:0000313" key="4">
    <source>
        <dbReference type="EMBL" id="RKF17700.1"/>
    </source>
</evidence>
<feature type="domain" description="TraK N-terminal" evidence="2">
    <location>
        <begin position="28"/>
        <end position="125"/>
    </location>
</feature>
<accession>A0A420EAL1</accession>
<evidence type="ECO:0000313" key="5">
    <source>
        <dbReference type="Proteomes" id="UP000284395"/>
    </source>
</evidence>
<comment type="caution">
    <text evidence="4">The sequence shown here is derived from an EMBL/GenBank/DDBJ whole genome shotgun (WGS) entry which is preliminary data.</text>
</comment>
<dbReference type="Pfam" id="PF06586">
    <property type="entry name" value="TraK_N"/>
    <property type="match status" value="1"/>
</dbReference>
<evidence type="ECO:0000259" key="3">
    <source>
        <dbReference type="Pfam" id="PF23536"/>
    </source>
</evidence>